<feature type="compositionally biased region" description="Polar residues" evidence="1">
    <location>
        <begin position="134"/>
        <end position="152"/>
    </location>
</feature>
<evidence type="ECO:0000313" key="2">
    <source>
        <dbReference type="EMBL" id="KAF2417504.1"/>
    </source>
</evidence>
<accession>A0A9P4NEH1</accession>
<evidence type="ECO:0000256" key="1">
    <source>
        <dbReference type="SAM" id="MobiDB-lite"/>
    </source>
</evidence>
<protein>
    <submittedName>
        <fullName evidence="2">Uncharacterized protein</fullName>
    </submittedName>
</protein>
<dbReference type="AlphaFoldDB" id="A0A9P4NEH1"/>
<keyword evidence="3" id="KW-1185">Reference proteome</keyword>
<sequence>MCSQTGSFPAPSVNRSTSLIIKMEPDDNISETTEVQSERAGSGARLTQQSNNSTHDDSMPHREDEEEESEFSRAETPATPNSRTSTPVPSASTYTHATSHSIALISASSTQVAPTPQYSSATSEDNRHDDARAASQNLYRLSTSPCTTSSGPQPFLERQLPSYRLNRTRR</sequence>
<name>A0A9P4NEH1_9PEZI</name>
<feature type="compositionally biased region" description="Polar residues" evidence="1">
    <location>
        <begin position="106"/>
        <end position="123"/>
    </location>
</feature>
<feature type="region of interest" description="Disordered" evidence="1">
    <location>
        <begin position="1"/>
        <end position="170"/>
    </location>
</feature>
<comment type="caution">
    <text evidence="2">The sequence shown here is derived from an EMBL/GenBank/DDBJ whole genome shotgun (WGS) entry which is preliminary data.</text>
</comment>
<feature type="compositionally biased region" description="Basic and acidic residues" evidence="1">
    <location>
        <begin position="54"/>
        <end position="63"/>
    </location>
</feature>
<reference evidence="2" key="1">
    <citation type="journal article" date="2020" name="Stud. Mycol.">
        <title>101 Dothideomycetes genomes: a test case for predicting lifestyles and emergence of pathogens.</title>
        <authorList>
            <person name="Haridas S."/>
            <person name="Albert R."/>
            <person name="Binder M."/>
            <person name="Bloem J."/>
            <person name="Labutti K."/>
            <person name="Salamov A."/>
            <person name="Andreopoulos B."/>
            <person name="Baker S."/>
            <person name="Barry K."/>
            <person name="Bills G."/>
            <person name="Bluhm B."/>
            <person name="Cannon C."/>
            <person name="Castanera R."/>
            <person name="Culley D."/>
            <person name="Daum C."/>
            <person name="Ezra D."/>
            <person name="Gonzalez J."/>
            <person name="Henrissat B."/>
            <person name="Kuo A."/>
            <person name="Liang C."/>
            <person name="Lipzen A."/>
            <person name="Lutzoni F."/>
            <person name="Magnuson J."/>
            <person name="Mondo S."/>
            <person name="Nolan M."/>
            <person name="Ohm R."/>
            <person name="Pangilinan J."/>
            <person name="Park H.-J."/>
            <person name="Ramirez L."/>
            <person name="Alfaro M."/>
            <person name="Sun H."/>
            <person name="Tritt A."/>
            <person name="Yoshinaga Y."/>
            <person name="Zwiers L.-H."/>
            <person name="Turgeon B."/>
            <person name="Goodwin S."/>
            <person name="Spatafora J."/>
            <person name="Crous P."/>
            <person name="Grigoriev I."/>
        </authorList>
    </citation>
    <scope>NUCLEOTIDE SEQUENCE</scope>
    <source>
        <strain evidence="2">CBS 130266</strain>
    </source>
</reference>
<feature type="compositionally biased region" description="Low complexity" evidence="1">
    <location>
        <begin position="90"/>
        <end position="101"/>
    </location>
</feature>
<evidence type="ECO:0000313" key="3">
    <source>
        <dbReference type="Proteomes" id="UP000800235"/>
    </source>
</evidence>
<organism evidence="2 3">
    <name type="scientific">Tothia fuscella</name>
    <dbReference type="NCBI Taxonomy" id="1048955"/>
    <lineage>
        <taxon>Eukaryota</taxon>
        <taxon>Fungi</taxon>
        <taxon>Dikarya</taxon>
        <taxon>Ascomycota</taxon>
        <taxon>Pezizomycotina</taxon>
        <taxon>Dothideomycetes</taxon>
        <taxon>Pleosporomycetidae</taxon>
        <taxon>Venturiales</taxon>
        <taxon>Cylindrosympodiaceae</taxon>
        <taxon>Tothia</taxon>
    </lineage>
</organism>
<feature type="compositionally biased region" description="Polar residues" evidence="1">
    <location>
        <begin position="78"/>
        <end position="89"/>
    </location>
</feature>
<dbReference type="EMBL" id="MU007139">
    <property type="protein sequence ID" value="KAF2417504.1"/>
    <property type="molecule type" value="Genomic_DNA"/>
</dbReference>
<dbReference type="Proteomes" id="UP000800235">
    <property type="component" value="Unassembled WGS sequence"/>
</dbReference>
<feature type="compositionally biased region" description="Polar residues" evidence="1">
    <location>
        <begin position="1"/>
        <end position="19"/>
    </location>
</feature>
<proteinExistence type="predicted"/>
<gene>
    <name evidence="2" type="ORF">EJ08DRAFT_666465</name>
</gene>